<dbReference type="Proteomes" id="UP000603904">
    <property type="component" value="Unassembled WGS sequence"/>
</dbReference>
<sequence>MRWDPLEVNWPAFRGRYANLGSVVSIGGGPANTTSLLRVMNERAVFAEIFRLGKVSRPELAQATGLSKPTISVALADLERARLVRPVGLRTGNAGRAALLYEIRPEAGWVLAVDVGRAYVRLALADLVGEIAARAEEPSRAESLDGLLDQLSRMVAGLTAGAGLAPGDVTVAVFGTPGIHDKETGALRLAPNLPGWERPGAVERLAVVTESPYVLENDVDLAAVGEGAYGLGEGVSHFVFVSIGTGIGMGVVIDGKLYRGSQGAAGEISYLPVGEGDPLVDLGRGMFESVASAGGVVAIAERLGLSTGTAKDVFEAARAGNEAALKAVAAEADHVAHALAGVIAVLDPELVVLGGGIGAQAGDLLIRPVSERLESLVALRPPRIEVSTLGPDAVLLGALAVGLATARDLVFERAVAGPAR</sequence>
<protein>
    <submittedName>
        <fullName evidence="2">Sugar kinase</fullName>
    </submittedName>
</protein>
<dbReference type="SUPFAM" id="SSF53067">
    <property type="entry name" value="Actin-like ATPase domain"/>
    <property type="match status" value="1"/>
</dbReference>
<dbReference type="EMBL" id="BOOC01000013">
    <property type="protein sequence ID" value="GIH40309.1"/>
    <property type="molecule type" value="Genomic_DNA"/>
</dbReference>
<dbReference type="Gene3D" id="3.30.420.40">
    <property type="match status" value="2"/>
</dbReference>
<proteinExistence type="inferred from homology"/>
<evidence type="ECO:0000313" key="2">
    <source>
        <dbReference type="EMBL" id="GIH40309.1"/>
    </source>
</evidence>
<comment type="similarity">
    <text evidence="1">Belongs to the ROK (NagC/XylR) family.</text>
</comment>
<evidence type="ECO:0000313" key="3">
    <source>
        <dbReference type="Proteomes" id="UP000603904"/>
    </source>
</evidence>
<comment type="caution">
    <text evidence="2">The sequence shown here is derived from an EMBL/GenBank/DDBJ whole genome shotgun (WGS) entry which is preliminary data.</text>
</comment>
<dbReference type="InterPro" id="IPR036390">
    <property type="entry name" value="WH_DNA-bd_sf"/>
</dbReference>
<keyword evidence="2" id="KW-0808">Transferase</keyword>
<keyword evidence="3" id="KW-1185">Reference proteome</keyword>
<dbReference type="InterPro" id="IPR043129">
    <property type="entry name" value="ATPase_NBD"/>
</dbReference>
<evidence type="ECO:0000256" key="1">
    <source>
        <dbReference type="ARBA" id="ARBA00006479"/>
    </source>
</evidence>
<dbReference type="InterPro" id="IPR000600">
    <property type="entry name" value="ROK"/>
</dbReference>
<dbReference type="Pfam" id="PF00480">
    <property type="entry name" value="ROK"/>
    <property type="match status" value="1"/>
</dbReference>
<dbReference type="InterPro" id="IPR036388">
    <property type="entry name" value="WH-like_DNA-bd_sf"/>
</dbReference>
<accession>A0ABQ4FZQ6</accession>
<keyword evidence="2" id="KW-0418">Kinase</keyword>
<dbReference type="PANTHER" id="PTHR18964">
    <property type="entry name" value="ROK (REPRESSOR, ORF, KINASE) FAMILY"/>
    <property type="match status" value="1"/>
</dbReference>
<dbReference type="Gene3D" id="1.10.10.10">
    <property type="entry name" value="Winged helix-like DNA-binding domain superfamily/Winged helix DNA-binding domain"/>
    <property type="match status" value="1"/>
</dbReference>
<gene>
    <name evidence="2" type="ORF">Mco01_33090</name>
</gene>
<reference evidence="2 3" key="1">
    <citation type="submission" date="2021-01" db="EMBL/GenBank/DDBJ databases">
        <title>Whole genome shotgun sequence of Microbispora corallina NBRC 16416.</title>
        <authorList>
            <person name="Komaki H."/>
            <person name="Tamura T."/>
        </authorList>
    </citation>
    <scope>NUCLEOTIDE SEQUENCE [LARGE SCALE GENOMIC DNA]</scope>
    <source>
        <strain evidence="2 3">NBRC 16416</strain>
    </source>
</reference>
<dbReference type="PANTHER" id="PTHR18964:SF149">
    <property type="entry name" value="BIFUNCTIONAL UDP-N-ACETYLGLUCOSAMINE 2-EPIMERASE_N-ACETYLMANNOSAMINE KINASE"/>
    <property type="match status" value="1"/>
</dbReference>
<dbReference type="SUPFAM" id="SSF46785">
    <property type="entry name" value="Winged helix' DNA-binding domain"/>
    <property type="match status" value="1"/>
</dbReference>
<name>A0ABQ4FZQ6_9ACTN</name>
<organism evidence="2 3">
    <name type="scientific">Microbispora corallina</name>
    <dbReference type="NCBI Taxonomy" id="83302"/>
    <lineage>
        <taxon>Bacteria</taxon>
        <taxon>Bacillati</taxon>
        <taxon>Actinomycetota</taxon>
        <taxon>Actinomycetes</taxon>
        <taxon>Streptosporangiales</taxon>
        <taxon>Streptosporangiaceae</taxon>
        <taxon>Microbispora</taxon>
    </lineage>
</organism>
<dbReference type="GO" id="GO:0016301">
    <property type="term" value="F:kinase activity"/>
    <property type="evidence" value="ECO:0007669"/>
    <property type="project" value="UniProtKB-KW"/>
</dbReference>